<evidence type="ECO:0000313" key="6">
    <source>
        <dbReference type="Proteomes" id="UP001058124"/>
    </source>
</evidence>
<accession>A0AAV5N5U5</accession>
<dbReference type="SUPFAM" id="SSF51120">
    <property type="entry name" value="beta-Roll"/>
    <property type="match status" value="7"/>
</dbReference>
<protein>
    <recommendedName>
        <fullName evidence="7">Cyclolysin</fullName>
    </recommendedName>
</protein>
<evidence type="ECO:0000256" key="2">
    <source>
        <dbReference type="ARBA" id="ARBA00022525"/>
    </source>
</evidence>
<name>A0AAV5N5U5_9GAMM</name>
<sequence length="1358" mass="139084">MNNQLPQPEHAMKSVVPFTYAENRVPYSWSADGVKLRVNGPDLVIETAGGENLVFTMGAELASLHKGIFRITFTDGKSLDAAQILREAQVQEISPERDRAPESIGKETRNEGDVTVKEVVVEDIIVVDSKGGGQTDVEEHSTYAELETPTMTELAQRATIDDSIPLVKKSSGAPSVEHTQASTVPDDATDPSPAPSDSTDPTVTYPKVTLLQVSAWRDAGSHVYQVGSGSNAARTDGNIVLQYGATSADLSAESANWTIDVRNAEYFPENTVARIVRFDEAVSSVSIDGLPASYQAIIGGTPEGNQYGLMPGEILLIYPQSQYDMFTASVSFTDSSGELRQENMTFVVVDNPTSLINGQGQIQLASHANSVSVTGGSGDDVIIAGSGNGAYDGGGGSNTVDFSGMKNALTVDLANGTASSDGQYTLTNVQNVIGTDFDDVLTGDGQDNYLQGGAGNDVLRGGGGNNVLDGGSGINTLNYDTSASGVSVDLSLGVASDNGLGGSDRILNIQNVVGSSHNDLLIGDAADNALYGGGGDDTLMGMGGNNVLNGGAGVNTASYARALVGIDADLTTNRVNNGFGGVDTLINIQNIIGSDFDDRIVSGNGGSSIEAGLGNDTLIIGGDASSRAVLDGGAGDDLFIAGYGYNAFTGGSGFDTLDYSYALESVNISMKDERAYANGFGGIDRFSGIERIIGSKFDDYIELGSSGATIDAGEGNDLIVAGGGSLNHIDGGAGNNTLNYSNAVSGIVVSLKDGEALDNGFGGQDTLANIQNIVGSAWNDVIEGDDNDNVISVGAGDDLIYGSKGNDTLSGGAGSNTLNYSRLAEGINVNMVAGTVLKGADGADAFTQFNRFVGTSQDDTFLVTSGVAAVDGGEGFDVLDFGSLGGSLTINLSSGVVTGRNGTNQALGSLAVSNIEKVIMTSGTGSAFIGSLTEGNEFVGGASNDIFRTNGGNNVVTGGGGSDWVEYVSALHGVTVDLNLYGAGQGFSSDNGFGGQDVLNGISHLRGSNYNDVLTGTGYLEGGAGNDILDGGNSASAYAYYNSANKNKGVTVNLALGVTSEDGYGSQDTLIGIKNVIGSIYADTIYGSDANNIISTREGDDYIYGSRGNDTINGEGGTDTIDYSLMNAAVNVDLSASRANKGVNGTDTLSNIENITGSAYADVLKGSSGSNVIRGGGGDDTLIGLGGNDTLIGGDGFVTADYSVSPKGIVADLTTGKVQDGYGTQDTLISISKITGSAKDDVFEISNNLSLHQYALDGGAGNDVIRKSGSGGLFTLGDAAFNISNIEKLDFSDGQNDTLNVNLSGLFGNYGSNASILLNTDASDVVNITAGGGWSMTSSGAESETWSNGDQTFTWSWA</sequence>
<dbReference type="Gene3D" id="2.150.10.10">
    <property type="entry name" value="Serralysin-like metalloprotease, C-terminal"/>
    <property type="match status" value="7"/>
</dbReference>
<dbReference type="PRINTS" id="PR00313">
    <property type="entry name" value="CABNDNGRPT"/>
</dbReference>
<evidence type="ECO:0000313" key="5">
    <source>
        <dbReference type="EMBL" id="GKX57493.1"/>
    </source>
</evidence>
<keyword evidence="2" id="KW-0964">Secreted</keyword>
<keyword evidence="3" id="KW-0106">Calcium</keyword>
<dbReference type="GO" id="GO:0005576">
    <property type="term" value="C:extracellular region"/>
    <property type="evidence" value="ECO:0007669"/>
    <property type="project" value="UniProtKB-SubCell"/>
</dbReference>
<dbReference type="PANTHER" id="PTHR38340">
    <property type="entry name" value="S-LAYER PROTEIN"/>
    <property type="match status" value="1"/>
</dbReference>
<feature type="compositionally biased region" description="Low complexity" evidence="4">
    <location>
        <begin position="195"/>
        <end position="204"/>
    </location>
</feature>
<dbReference type="RefSeq" id="WP_027275471.1">
    <property type="nucleotide sequence ID" value="NZ_BRLH01000016.1"/>
</dbReference>
<keyword evidence="6" id="KW-1185">Reference proteome</keyword>
<reference evidence="5" key="1">
    <citation type="submission" date="2022-06" db="EMBL/GenBank/DDBJ databases">
        <title>Draft genome sequences of Leminorella grimontii str. JCM5902.</title>
        <authorList>
            <person name="Wakabayashi Y."/>
            <person name="Kojima K."/>
        </authorList>
    </citation>
    <scope>NUCLEOTIDE SEQUENCE</scope>
    <source>
        <strain evidence="5">JCM 5902</strain>
    </source>
</reference>
<dbReference type="Proteomes" id="UP001058124">
    <property type="component" value="Unassembled WGS sequence"/>
</dbReference>
<dbReference type="InterPro" id="IPR001343">
    <property type="entry name" value="Hemolysn_Ca-bd"/>
</dbReference>
<comment type="caution">
    <text evidence="5">The sequence shown here is derived from an EMBL/GenBank/DDBJ whole genome shotgun (WGS) entry which is preliminary data.</text>
</comment>
<dbReference type="PANTHER" id="PTHR38340:SF1">
    <property type="entry name" value="S-LAYER PROTEIN"/>
    <property type="match status" value="1"/>
</dbReference>
<dbReference type="InterPro" id="IPR011049">
    <property type="entry name" value="Serralysin-like_metalloprot_C"/>
</dbReference>
<evidence type="ECO:0000256" key="1">
    <source>
        <dbReference type="ARBA" id="ARBA00004613"/>
    </source>
</evidence>
<evidence type="ECO:0008006" key="7">
    <source>
        <dbReference type="Google" id="ProtNLM"/>
    </source>
</evidence>
<feature type="region of interest" description="Disordered" evidence="4">
    <location>
        <begin position="167"/>
        <end position="204"/>
    </location>
</feature>
<organism evidence="5 6">
    <name type="scientific">Leminorella grimontii</name>
    <dbReference type="NCBI Taxonomy" id="82981"/>
    <lineage>
        <taxon>Bacteria</taxon>
        <taxon>Pseudomonadati</taxon>
        <taxon>Pseudomonadota</taxon>
        <taxon>Gammaproteobacteria</taxon>
        <taxon>Enterobacterales</taxon>
        <taxon>Budviciaceae</taxon>
        <taxon>Leminorella</taxon>
    </lineage>
</organism>
<evidence type="ECO:0000256" key="3">
    <source>
        <dbReference type="ARBA" id="ARBA00022837"/>
    </source>
</evidence>
<dbReference type="EMBL" id="BRLH01000016">
    <property type="protein sequence ID" value="GKX57493.1"/>
    <property type="molecule type" value="Genomic_DNA"/>
</dbReference>
<dbReference type="GO" id="GO:0005509">
    <property type="term" value="F:calcium ion binding"/>
    <property type="evidence" value="ECO:0007669"/>
    <property type="project" value="InterPro"/>
</dbReference>
<dbReference type="Pfam" id="PF00353">
    <property type="entry name" value="HemolysinCabind"/>
    <property type="match status" value="10"/>
</dbReference>
<gene>
    <name evidence="5" type="ORF">SOASR030_36050</name>
</gene>
<comment type="subcellular location">
    <subcellularLocation>
        <location evidence="1">Secreted</location>
    </subcellularLocation>
</comment>
<proteinExistence type="predicted"/>
<evidence type="ECO:0000256" key="4">
    <source>
        <dbReference type="SAM" id="MobiDB-lite"/>
    </source>
</evidence>
<dbReference type="InterPro" id="IPR050557">
    <property type="entry name" value="RTX_toxin/Mannuronan_C5-epim"/>
</dbReference>